<dbReference type="SUPFAM" id="SSF47762">
    <property type="entry name" value="PAH2 domain"/>
    <property type="match status" value="2"/>
</dbReference>
<proteinExistence type="predicted"/>
<name>A0A1U7YVQ1_NICSY</name>
<dbReference type="PANTHER" id="PTHR12346:SF38">
    <property type="entry name" value="HISTONE DEACETYLASE INTERACTING DOMAIN-CONTAINING PROTEIN"/>
    <property type="match status" value="1"/>
</dbReference>
<dbReference type="PANTHER" id="PTHR12346">
    <property type="entry name" value="SIN3B-RELATED"/>
    <property type="match status" value="1"/>
</dbReference>
<keyword evidence="2 3" id="KW-0539">Nucleus</keyword>
<keyword evidence="4" id="KW-1185">Reference proteome</keyword>
<accession>A0A1U7YVQ1</accession>
<dbReference type="InterPro" id="IPR036600">
    <property type="entry name" value="PAH_sf"/>
</dbReference>
<dbReference type="RefSeq" id="XP_009802835.1">
    <property type="nucleotide sequence ID" value="XM_009804533.1"/>
</dbReference>
<evidence type="ECO:0000256" key="3">
    <source>
        <dbReference type="PROSITE-ProRule" id="PRU00810"/>
    </source>
</evidence>
<dbReference type="Proteomes" id="UP000189701">
    <property type="component" value="Unplaced"/>
</dbReference>
<dbReference type="eggNOG" id="KOG4204">
    <property type="taxonomic scope" value="Eukaryota"/>
</dbReference>
<evidence type="ECO:0000313" key="5">
    <source>
        <dbReference type="RefSeq" id="XP_009802835.1"/>
    </source>
</evidence>
<dbReference type="Pfam" id="PF02671">
    <property type="entry name" value="PAH"/>
    <property type="match status" value="1"/>
</dbReference>
<protein>
    <submittedName>
        <fullName evidence="5">Paired amphipathic helix protein Sin3-like 3</fullName>
    </submittedName>
</protein>
<reference evidence="5" key="2">
    <citation type="submission" date="2025-08" db="UniProtKB">
        <authorList>
            <consortium name="RefSeq"/>
        </authorList>
    </citation>
    <scope>IDENTIFICATION</scope>
    <source>
        <tissue evidence="5">Leaf</tissue>
    </source>
</reference>
<evidence type="ECO:0000313" key="4">
    <source>
        <dbReference type="Proteomes" id="UP000189701"/>
    </source>
</evidence>
<dbReference type="InterPro" id="IPR039774">
    <property type="entry name" value="Sin3-like"/>
</dbReference>
<dbReference type="InterPro" id="IPR003822">
    <property type="entry name" value="PAH"/>
</dbReference>
<organism evidence="4 5">
    <name type="scientific">Nicotiana sylvestris</name>
    <name type="common">Wood tobacco</name>
    <name type="synonym">South American tobacco</name>
    <dbReference type="NCBI Taxonomy" id="4096"/>
    <lineage>
        <taxon>Eukaryota</taxon>
        <taxon>Viridiplantae</taxon>
        <taxon>Streptophyta</taxon>
        <taxon>Embryophyta</taxon>
        <taxon>Tracheophyta</taxon>
        <taxon>Spermatophyta</taxon>
        <taxon>Magnoliopsida</taxon>
        <taxon>eudicotyledons</taxon>
        <taxon>Gunneridae</taxon>
        <taxon>Pentapetalae</taxon>
        <taxon>asterids</taxon>
        <taxon>lamiids</taxon>
        <taxon>Solanales</taxon>
        <taxon>Solanaceae</taxon>
        <taxon>Nicotianoideae</taxon>
        <taxon>Nicotianeae</taxon>
        <taxon>Nicotiana</taxon>
    </lineage>
</organism>
<dbReference type="AlphaFoldDB" id="A0A1U7YVQ1"/>
<sequence length="318" mass="37317">MVFPGVEAAAKSFIQRVKSHPNIYGLYLRVMSGYATKKLDVSSLVSELETLFQSHEDLLTGYRTFLPLELQETLPSVKPRQSRKRNLVAADMKKLHTCIDFMNKLERRFDDNRGVIRAYLETVKSLRKGTLSNNEFYDTIAEIFGDENQDLVDEFESVLKIKKRKKEEENLSSPSSSSSEEIKAKRQKTAEEKLIYMQMEDEMFEIDIHLFHVRTTLQSAKALMENLRDSTQQHQIINNFDKYFRDASLSCIRGEYKEQSFFIIKRLKEDPKRVLPQILSKLKSKKEELIEAKEKLHKRWREAHQQKKNSMLIASRKE</sequence>
<reference evidence="4" key="1">
    <citation type="journal article" date="2013" name="Genome Biol.">
        <title>Reference genomes and transcriptomes of Nicotiana sylvestris and Nicotiana tomentosiformis.</title>
        <authorList>
            <person name="Sierro N."/>
            <person name="Battey J.N."/>
            <person name="Ouadi S."/>
            <person name="Bovet L."/>
            <person name="Goepfert S."/>
            <person name="Bakaher N."/>
            <person name="Peitsch M.C."/>
            <person name="Ivanov N.V."/>
        </authorList>
    </citation>
    <scope>NUCLEOTIDE SEQUENCE [LARGE SCALE GENOMIC DNA]</scope>
</reference>
<dbReference type="PROSITE" id="PS51477">
    <property type="entry name" value="PAH"/>
    <property type="match status" value="2"/>
</dbReference>
<dbReference type="GO" id="GO:0000118">
    <property type="term" value="C:histone deacetylase complex"/>
    <property type="evidence" value="ECO:0007669"/>
    <property type="project" value="TreeGrafter"/>
</dbReference>
<dbReference type="STRING" id="4096.A0A1U7YVQ1"/>
<comment type="subcellular location">
    <subcellularLocation>
        <location evidence="1 3">Nucleus</location>
    </subcellularLocation>
</comment>
<evidence type="ECO:0000256" key="2">
    <source>
        <dbReference type="ARBA" id="ARBA00023242"/>
    </source>
</evidence>
<dbReference type="GO" id="GO:0000122">
    <property type="term" value="P:negative regulation of transcription by RNA polymerase II"/>
    <property type="evidence" value="ECO:0007669"/>
    <property type="project" value="TreeGrafter"/>
</dbReference>
<evidence type="ECO:0000256" key="1">
    <source>
        <dbReference type="ARBA" id="ARBA00004123"/>
    </source>
</evidence>
<dbReference type="Gene3D" id="1.20.1160.11">
    <property type="entry name" value="Paired amphipathic helix"/>
    <property type="match status" value="2"/>
</dbReference>
<dbReference type="GO" id="GO:0000785">
    <property type="term" value="C:chromatin"/>
    <property type="evidence" value="ECO:0007669"/>
    <property type="project" value="TreeGrafter"/>
</dbReference>
<gene>
    <name evidence="5" type="primary">LOC104248298</name>
</gene>
<dbReference type="GO" id="GO:0003714">
    <property type="term" value="F:transcription corepressor activity"/>
    <property type="evidence" value="ECO:0007669"/>
    <property type="project" value="InterPro"/>
</dbReference>